<proteinExistence type="predicted"/>
<protein>
    <submittedName>
        <fullName evidence="1">Uncharacterized protein</fullName>
    </submittedName>
</protein>
<evidence type="ECO:0000313" key="1">
    <source>
        <dbReference type="EMBL" id="QHT23721.1"/>
    </source>
</evidence>
<accession>A0A6C0E510</accession>
<sequence length="413" mass="47220">MENIFAPDENFKFDNITLGQPNAIQGGAYFTKILCNNKSLYIQCPKCVSKQGIIKNGKKMYIDLLFNHSDESIIQWFINLESTCQKRIYDKSNEWFQNPLELTDIESAFSSPIKVYKSCKYYLLRSNIKTNYLNGNPIIKIFNENEENINVEDINAETNFISILEIQGIKFTTRNFQIEVEVKQIMTMNVDIIFENCLIKKHSNNVELIQETKNNKLADDGIDEIEVVKGPLALGDTVIAVDDMNSNLEEITEHVFHNDSDDEDDNVDNEDNLTNSIADNILNDIIENSKSNTNDTLGIVTNGPNNSNELTIDSSSLKSTTLDHLDHLDELDDLNEITLDIEELLPENTNTLEIPVIKLKKPNEVYYDLFNKAKIKAKEAKKMAIQSYLEAKKIKETYLLVDVDLSDVDEYEE</sequence>
<dbReference type="AlphaFoldDB" id="A0A6C0E510"/>
<name>A0A6C0E510_9ZZZZ</name>
<reference evidence="1" key="1">
    <citation type="journal article" date="2020" name="Nature">
        <title>Giant virus diversity and host interactions through global metagenomics.</title>
        <authorList>
            <person name="Schulz F."/>
            <person name="Roux S."/>
            <person name="Paez-Espino D."/>
            <person name="Jungbluth S."/>
            <person name="Walsh D.A."/>
            <person name="Denef V.J."/>
            <person name="McMahon K.D."/>
            <person name="Konstantinidis K.T."/>
            <person name="Eloe-Fadrosh E.A."/>
            <person name="Kyrpides N.C."/>
            <person name="Woyke T."/>
        </authorList>
    </citation>
    <scope>NUCLEOTIDE SEQUENCE</scope>
    <source>
        <strain evidence="1">GVMAG-M-3300023179-116</strain>
    </source>
</reference>
<organism evidence="1">
    <name type="scientific">viral metagenome</name>
    <dbReference type="NCBI Taxonomy" id="1070528"/>
    <lineage>
        <taxon>unclassified sequences</taxon>
        <taxon>metagenomes</taxon>
        <taxon>organismal metagenomes</taxon>
    </lineage>
</organism>
<dbReference type="EMBL" id="MN739734">
    <property type="protein sequence ID" value="QHT23721.1"/>
    <property type="molecule type" value="Genomic_DNA"/>
</dbReference>